<evidence type="ECO:0000256" key="1">
    <source>
        <dbReference type="ARBA" id="ARBA00004123"/>
    </source>
</evidence>
<dbReference type="Proteomes" id="UP000749559">
    <property type="component" value="Unassembled WGS sequence"/>
</dbReference>
<feature type="domain" description="Homeobox" evidence="10">
    <location>
        <begin position="154"/>
        <end position="214"/>
    </location>
</feature>
<dbReference type="PRINTS" id="PR00024">
    <property type="entry name" value="HOMEOBOX"/>
</dbReference>
<dbReference type="PROSITE" id="PS00027">
    <property type="entry name" value="HOMEOBOX_1"/>
    <property type="match status" value="1"/>
</dbReference>
<dbReference type="GO" id="GO:0000981">
    <property type="term" value="F:DNA-binding transcription factor activity, RNA polymerase II-specific"/>
    <property type="evidence" value="ECO:0007669"/>
    <property type="project" value="InterPro"/>
</dbReference>
<evidence type="ECO:0000256" key="3">
    <source>
        <dbReference type="ARBA" id="ARBA00023125"/>
    </source>
</evidence>
<dbReference type="Gene3D" id="1.10.10.60">
    <property type="entry name" value="Homeodomain-like"/>
    <property type="match status" value="1"/>
</dbReference>
<dbReference type="GO" id="GO:0000977">
    <property type="term" value="F:RNA polymerase II transcription regulatory region sequence-specific DNA binding"/>
    <property type="evidence" value="ECO:0007669"/>
    <property type="project" value="TreeGrafter"/>
</dbReference>
<keyword evidence="5 7" id="KW-0539">Nucleus</keyword>
<evidence type="ECO:0000256" key="5">
    <source>
        <dbReference type="ARBA" id="ARBA00023242"/>
    </source>
</evidence>
<dbReference type="EMBL" id="CAIIXF020000005">
    <property type="protein sequence ID" value="CAH1784983.1"/>
    <property type="molecule type" value="Genomic_DNA"/>
</dbReference>
<dbReference type="InterPro" id="IPR000047">
    <property type="entry name" value="HTH_motif"/>
</dbReference>
<sequence length="283" mass="31228">MGDQKDDANVGTLTAQDEVVKRAPKRPASPVTETPPPQPKRKALSFSVDSIMGNVTRSTDDEASDVSDDESRTPSPVATQRSPFSVKSIIGSQQPLGVCTSLGLPIPPPAHSLPHDRLSPYTCKPIPQYNPQNGLSPTSRISPPINRCLLRKHKPNRKPRTPFTTSQLLALEKKYQQKQYLSIAERAEFASSLNLTETQIKIWFQNRRAKAKRLQEAELEKLRMAARTMIPQVGHVTPISHPGAGVLGNHNINRMPTSIITPYGFYSVPTAYGAPPRPFVFSH</sequence>
<accession>A0A2I6QBN9</accession>
<evidence type="ECO:0000256" key="7">
    <source>
        <dbReference type="PROSITE-ProRule" id="PRU00108"/>
    </source>
</evidence>
<evidence type="ECO:0000313" key="11">
    <source>
        <dbReference type="EMBL" id="AUN27666.1"/>
    </source>
</evidence>
<dbReference type="Pfam" id="PF00046">
    <property type="entry name" value="Homeodomain"/>
    <property type="match status" value="1"/>
</dbReference>
<proteinExistence type="evidence at transcript level"/>
<dbReference type="AlphaFoldDB" id="A0A2I6QBN9"/>
<organism evidence="11">
    <name type="scientific">Owenia fusiformis</name>
    <name type="common">Polychaete worm</name>
    <dbReference type="NCBI Taxonomy" id="6347"/>
    <lineage>
        <taxon>Eukaryota</taxon>
        <taxon>Metazoa</taxon>
        <taxon>Spiralia</taxon>
        <taxon>Lophotrochozoa</taxon>
        <taxon>Annelida</taxon>
        <taxon>Polychaeta</taxon>
        <taxon>Sedentaria</taxon>
        <taxon>Canalipalpata</taxon>
        <taxon>Sabellida</taxon>
        <taxon>Oweniida</taxon>
        <taxon>Oweniidae</taxon>
        <taxon>Owenia</taxon>
    </lineage>
</organism>
<dbReference type="InterPro" id="IPR001356">
    <property type="entry name" value="HD"/>
</dbReference>
<dbReference type="InterPro" id="IPR050674">
    <property type="entry name" value="Msh_Homeobox_Regulators"/>
</dbReference>
<dbReference type="OrthoDB" id="6159439at2759"/>
<keyword evidence="3 7" id="KW-0238">DNA-binding</keyword>
<dbReference type="PRINTS" id="PR00031">
    <property type="entry name" value="HTHREPRESSR"/>
</dbReference>
<dbReference type="InterPro" id="IPR020479">
    <property type="entry name" value="HD_metazoa"/>
</dbReference>
<comment type="subcellular location">
    <subcellularLocation>
        <location evidence="1 7 8">Nucleus</location>
    </subcellularLocation>
</comment>
<keyword evidence="4 7" id="KW-0371">Homeobox</keyword>
<protein>
    <submittedName>
        <fullName evidence="11">MSX-B</fullName>
    </submittedName>
</protein>
<name>A0A2I6QBN9_OWEFU</name>
<reference evidence="12" key="2">
    <citation type="submission" date="2022-03" db="EMBL/GenBank/DDBJ databases">
        <authorList>
            <person name="Martin C."/>
        </authorList>
    </citation>
    <scope>NUCLEOTIDE SEQUENCE</scope>
</reference>
<keyword evidence="13" id="KW-1185">Reference proteome</keyword>
<evidence type="ECO:0000259" key="10">
    <source>
        <dbReference type="PROSITE" id="PS50071"/>
    </source>
</evidence>
<dbReference type="EMBL" id="KY809740">
    <property type="protein sequence ID" value="AUN27666.1"/>
    <property type="molecule type" value="mRNA"/>
</dbReference>
<dbReference type="PANTHER" id="PTHR24338">
    <property type="entry name" value="HOMEOBOX PROTEIN MSX"/>
    <property type="match status" value="1"/>
</dbReference>
<dbReference type="SMART" id="SM00389">
    <property type="entry name" value="HOX"/>
    <property type="match status" value="1"/>
</dbReference>
<dbReference type="InterPro" id="IPR017970">
    <property type="entry name" value="Homeobox_CS"/>
</dbReference>
<evidence type="ECO:0000256" key="6">
    <source>
        <dbReference type="ARBA" id="ARBA00038425"/>
    </source>
</evidence>
<dbReference type="GO" id="GO:0048598">
    <property type="term" value="P:embryonic morphogenesis"/>
    <property type="evidence" value="ECO:0007669"/>
    <property type="project" value="TreeGrafter"/>
</dbReference>
<feature type="compositionally biased region" description="Polar residues" evidence="9">
    <location>
        <begin position="73"/>
        <end position="82"/>
    </location>
</feature>
<dbReference type="CDD" id="cd00086">
    <property type="entry name" value="homeodomain"/>
    <property type="match status" value="1"/>
</dbReference>
<dbReference type="InterPro" id="IPR009057">
    <property type="entry name" value="Homeodomain-like_sf"/>
</dbReference>
<dbReference type="SUPFAM" id="SSF46689">
    <property type="entry name" value="Homeodomain-like"/>
    <property type="match status" value="1"/>
</dbReference>
<evidence type="ECO:0000256" key="8">
    <source>
        <dbReference type="RuleBase" id="RU000682"/>
    </source>
</evidence>
<keyword evidence="2" id="KW-0217">Developmental protein</keyword>
<feature type="region of interest" description="Disordered" evidence="9">
    <location>
        <begin position="1"/>
        <end position="82"/>
    </location>
</feature>
<dbReference type="PANTHER" id="PTHR24338:SF0">
    <property type="entry name" value="MUSCLE SEGMENTATION HOMEOBOX"/>
    <property type="match status" value="1"/>
</dbReference>
<dbReference type="GO" id="GO:0005634">
    <property type="term" value="C:nucleus"/>
    <property type="evidence" value="ECO:0007669"/>
    <property type="project" value="UniProtKB-SubCell"/>
</dbReference>
<evidence type="ECO:0000256" key="4">
    <source>
        <dbReference type="ARBA" id="ARBA00023155"/>
    </source>
</evidence>
<evidence type="ECO:0000313" key="12">
    <source>
        <dbReference type="EMBL" id="CAH1784983.1"/>
    </source>
</evidence>
<evidence type="ECO:0000256" key="9">
    <source>
        <dbReference type="SAM" id="MobiDB-lite"/>
    </source>
</evidence>
<comment type="similarity">
    <text evidence="6">Belongs to the Msh homeobox family.</text>
</comment>
<reference evidence="11" key="1">
    <citation type="journal article" date="2018" name="Nature">
        <title>Convergent evolution of bilaterian nerve cords.</title>
        <authorList>
            <person name="Martin-Duran J.M."/>
            <person name="Pang K."/>
            <person name="Borve A."/>
            <person name="Le H.S."/>
            <person name="Furu A."/>
            <person name="Cannon J.T."/>
            <person name="Jondelius U."/>
            <person name="Hejnol A."/>
        </authorList>
    </citation>
    <scope>NUCLEOTIDE SEQUENCE</scope>
</reference>
<gene>
    <name evidence="12" type="ORF">OFUS_LOCUS11099</name>
</gene>
<dbReference type="PROSITE" id="PS50071">
    <property type="entry name" value="HOMEOBOX_2"/>
    <property type="match status" value="1"/>
</dbReference>
<feature type="DNA-binding region" description="Homeobox" evidence="7">
    <location>
        <begin position="156"/>
        <end position="215"/>
    </location>
</feature>
<evidence type="ECO:0000313" key="13">
    <source>
        <dbReference type="Proteomes" id="UP000749559"/>
    </source>
</evidence>
<evidence type="ECO:0000256" key="2">
    <source>
        <dbReference type="ARBA" id="ARBA00022473"/>
    </source>
</evidence>